<evidence type="ECO:0000256" key="1">
    <source>
        <dbReference type="PROSITE-ProRule" id="PRU00221"/>
    </source>
</evidence>
<protein>
    <submittedName>
        <fullName evidence="3">Uncharacterized protein</fullName>
    </submittedName>
</protein>
<dbReference type="InterPro" id="IPR057221">
    <property type="entry name" value="DUF7899"/>
</dbReference>
<comment type="caution">
    <text evidence="3">The sequence shown here is derived from an EMBL/GenBank/DDBJ whole genome shotgun (WGS) entry which is preliminary data.</text>
</comment>
<name>A0A0M0JIT4_9EUKA</name>
<accession>A0A0M0JIT4</accession>
<dbReference type="PROSITE" id="PS50294">
    <property type="entry name" value="WD_REPEATS_REGION"/>
    <property type="match status" value="1"/>
</dbReference>
<dbReference type="AlphaFoldDB" id="A0A0M0JIT4"/>
<reference evidence="4" key="1">
    <citation type="journal article" date="2015" name="PLoS Genet.">
        <title>Genome Sequence and Transcriptome Analyses of Chrysochromulina tobin: Metabolic Tools for Enhanced Algal Fitness in the Prominent Order Prymnesiales (Haptophyceae).</title>
        <authorList>
            <person name="Hovde B.T."/>
            <person name="Deodato C.R."/>
            <person name="Hunsperger H.M."/>
            <person name="Ryken S.A."/>
            <person name="Yost W."/>
            <person name="Jha R.K."/>
            <person name="Patterson J."/>
            <person name="Monnat R.J. Jr."/>
            <person name="Barlow S.B."/>
            <person name="Starkenburg S.R."/>
            <person name="Cattolico R.A."/>
        </authorList>
    </citation>
    <scope>NUCLEOTIDE SEQUENCE</scope>
    <source>
        <strain evidence="4">CCMP291</strain>
    </source>
</reference>
<dbReference type="EMBL" id="JWZX01002886">
    <property type="protein sequence ID" value="KOO26148.1"/>
    <property type="molecule type" value="Genomic_DNA"/>
</dbReference>
<dbReference type="PROSITE" id="PS50082">
    <property type="entry name" value="WD_REPEATS_2"/>
    <property type="match status" value="1"/>
</dbReference>
<dbReference type="Gene3D" id="2.130.10.10">
    <property type="entry name" value="YVTN repeat-like/Quinoprotein amine dehydrogenase"/>
    <property type="match status" value="1"/>
</dbReference>
<sequence>MATTVGSSSSSHKRKRETSNIYQRLMDRQIDSSARHNFIKRSSRERFSNISLERTLDMWGQPVRLVPGDRHRIQELCCTADGLIFGLTTNGVCACFDKSGRHLCVLNHDHNEVVRSLFHNKHNDTLIAVSVFAADQFSCLRCRASAISALRQGICDQFTELFATESLRWPGFVEFDDVNGKVLTLSADMTTYKVWSMTDPAVLLYAFNESRVPEGISEIKISPGVMLLVSHHNKKQTHLALKLLAIEDGTTLRSLKQPMKRDREIEVIEQFNEKLLLKQQGSHLLIIDLLTSRVVKLKDFRVRPTGFIFLYENQTFLSLKDTTITMWNFQGEKLASFEDHKLCLPIPEIEHTSIVYVTHSQDMIISLCDDGDDGSSIHVSSIKSGKCLARIDRQATHERSLITALCYSEETGDIITGDENGRIQVWSN</sequence>
<dbReference type="InterPro" id="IPR015943">
    <property type="entry name" value="WD40/YVTN_repeat-like_dom_sf"/>
</dbReference>
<feature type="repeat" description="WD" evidence="1">
    <location>
        <begin position="395"/>
        <end position="428"/>
    </location>
</feature>
<proteinExistence type="predicted"/>
<gene>
    <name evidence="3" type="ORF">Ctob_002741</name>
</gene>
<evidence type="ECO:0000313" key="4">
    <source>
        <dbReference type="Proteomes" id="UP000037460"/>
    </source>
</evidence>
<feature type="compositionally biased region" description="Polar residues" evidence="2">
    <location>
        <begin position="1"/>
        <end position="10"/>
    </location>
</feature>
<dbReference type="PANTHER" id="PTHR31789">
    <property type="entry name" value="OS05G0482600 PROTEIN"/>
    <property type="match status" value="1"/>
</dbReference>
<dbReference type="Proteomes" id="UP000037460">
    <property type="component" value="Unassembled WGS sequence"/>
</dbReference>
<organism evidence="3 4">
    <name type="scientific">Chrysochromulina tobinii</name>
    <dbReference type="NCBI Taxonomy" id="1460289"/>
    <lineage>
        <taxon>Eukaryota</taxon>
        <taxon>Haptista</taxon>
        <taxon>Haptophyta</taxon>
        <taxon>Prymnesiophyceae</taxon>
        <taxon>Prymnesiales</taxon>
        <taxon>Chrysochromulinaceae</taxon>
        <taxon>Chrysochromulina</taxon>
    </lineage>
</organism>
<feature type="region of interest" description="Disordered" evidence="2">
    <location>
        <begin position="1"/>
        <end position="20"/>
    </location>
</feature>
<dbReference type="OrthoDB" id="336008at2759"/>
<keyword evidence="4" id="KW-1185">Reference proteome</keyword>
<dbReference type="InterPro" id="IPR036322">
    <property type="entry name" value="WD40_repeat_dom_sf"/>
</dbReference>
<evidence type="ECO:0000313" key="3">
    <source>
        <dbReference type="EMBL" id="KOO26148.1"/>
    </source>
</evidence>
<dbReference type="PANTHER" id="PTHR31789:SF1">
    <property type="entry name" value="OS05G0482600 PROTEIN"/>
    <property type="match status" value="1"/>
</dbReference>
<dbReference type="SUPFAM" id="SSF50978">
    <property type="entry name" value="WD40 repeat-like"/>
    <property type="match status" value="1"/>
</dbReference>
<evidence type="ECO:0000256" key="2">
    <source>
        <dbReference type="SAM" id="MobiDB-lite"/>
    </source>
</evidence>
<keyword evidence="1" id="KW-0853">WD repeat</keyword>
<dbReference type="InterPro" id="IPR001680">
    <property type="entry name" value="WD40_rpt"/>
</dbReference>
<dbReference type="Pfam" id="PF25463">
    <property type="entry name" value="DUF7899"/>
    <property type="match status" value="1"/>
</dbReference>